<evidence type="ECO:0000313" key="4">
    <source>
        <dbReference type="EMBL" id="ODS23179.1"/>
    </source>
</evidence>
<accession>A0A1D2QNL5</accession>
<dbReference type="InterPro" id="IPR057666">
    <property type="entry name" value="DrpA_SLOG"/>
</dbReference>
<name>A0A1D2QNL5_9GAMM</name>
<dbReference type="STRING" id="62101.AB835_10345"/>
<dbReference type="AlphaFoldDB" id="A0A1D2QNL5"/>
<dbReference type="Gene3D" id="1.10.10.10">
    <property type="entry name" value="Winged helix-like DNA-binding domain superfamily/Winged helix DNA-binding domain"/>
    <property type="match status" value="1"/>
</dbReference>
<dbReference type="Gene3D" id="3.40.50.450">
    <property type="match status" value="1"/>
</dbReference>
<feature type="domain" description="DprA winged helix" evidence="3">
    <location>
        <begin position="329"/>
        <end position="377"/>
    </location>
</feature>
<dbReference type="Proteomes" id="UP000242502">
    <property type="component" value="Unassembled WGS sequence"/>
</dbReference>
<reference evidence="4 5" key="1">
    <citation type="journal article" date="2016" name="Appl. Environ. Microbiol.">
        <title>Lack of Overt Genome Reduction in the Bryostatin-Producing Bryozoan Symbiont "Candidatus Endobugula sertula".</title>
        <authorList>
            <person name="Miller I.J."/>
            <person name="Vanee N."/>
            <person name="Fong S.S."/>
            <person name="Lim-Fong G.E."/>
            <person name="Kwan J.C."/>
        </authorList>
    </citation>
    <scope>NUCLEOTIDE SEQUENCE [LARGE SCALE GENOMIC DNA]</scope>
    <source>
        <strain evidence="4">AB1-4</strain>
    </source>
</reference>
<proteinExistence type="inferred from homology"/>
<dbReference type="GO" id="GO:0009294">
    <property type="term" value="P:DNA-mediated transformation"/>
    <property type="evidence" value="ECO:0007669"/>
    <property type="project" value="InterPro"/>
</dbReference>
<dbReference type="PANTHER" id="PTHR43022">
    <property type="entry name" value="PROTEIN SMF"/>
    <property type="match status" value="1"/>
</dbReference>
<dbReference type="InterPro" id="IPR041614">
    <property type="entry name" value="DprA_WH"/>
</dbReference>
<evidence type="ECO:0000259" key="2">
    <source>
        <dbReference type="Pfam" id="PF02481"/>
    </source>
</evidence>
<dbReference type="Pfam" id="PF17782">
    <property type="entry name" value="WHD_DprA"/>
    <property type="match status" value="1"/>
</dbReference>
<feature type="domain" description="Smf/DprA SLOG" evidence="2">
    <location>
        <begin position="94"/>
        <end position="303"/>
    </location>
</feature>
<comment type="caution">
    <text evidence="4">The sequence shown here is derived from an EMBL/GenBank/DDBJ whole genome shotgun (WGS) entry which is preliminary data.</text>
</comment>
<dbReference type="Pfam" id="PF02481">
    <property type="entry name" value="DNA_processg_A"/>
    <property type="match status" value="1"/>
</dbReference>
<gene>
    <name evidence="4" type="ORF">AB835_10345</name>
</gene>
<dbReference type="InterPro" id="IPR003488">
    <property type="entry name" value="DprA"/>
</dbReference>
<organism evidence="4 5">
    <name type="scientific">Candidatus Endobugula sertula</name>
    <name type="common">Bugula neritina bacterial symbiont</name>
    <dbReference type="NCBI Taxonomy" id="62101"/>
    <lineage>
        <taxon>Bacteria</taxon>
        <taxon>Pseudomonadati</taxon>
        <taxon>Pseudomonadota</taxon>
        <taxon>Gammaproteobacteria</taxon>
        <taxon>Cellvibrionales</taxon>
        <taxon>Cellvibrionaceae</taxon>
        <taxon>Candidatus Endobugula</taxon>
    </lineage>
</organism>
<dbReference type="PANTHER" id="PTHR43022:SF1">
    <property type="entry name" value="PROTEIN SMF"/>
    <property type="match status" value="1"/>
</dbReference>
<sequence length="387" mass="42786">MNNKPLTNNNTSLPFLSHLLLTLLPNIATSRFWSLVEAFGSPERVLLSPPAELPFLNEQGRSLLRDYQHQGEHSQLMQSAQHIIHHTDKQQGKIIHSDHHLYPPLLKEIHQPPPILYTKGDLHNLSLPQLALVGSRNPTHNGLQNTRLFASHLAKCGFTITSGLALGIDGAAHQATLNAHGKTIAVMATGIDDIYPKRHRYLADQILAAGGTLITEFPPQSPPKADHFPRRNRIISGLSLGVLIVEAAIKSGSLITANYALEQGREVFAIPSSIHNPQAKGCHQLIKRRATLVENSEDIVEHLQGILHHLRLPARGSALTTEKLKNKVPESLSAEETLIIHHLGFKPTTIDQLSLSTRLSPQQLSVHLINLEIHGWIKLSDWGYECV</sequence>
<dbReference type="NCBIfam" id="TIGR00732">
    <property type="entry name" value="dprA"/>
    <property type="match status" value="1"/>
</dbReference>
<protein>
    <submittedName>
        <fullName evidence="4">DNA protecting protein DprA</fullName>
    </submittedName>
</protein>
<dbReference type="InterPro" id="IPR036388">
    <property type="entry name" value="WH-like_DNA-bd_sf"/>
</dbReference>
<evidence type="ECO:0000259" key="3">
    <source>
        <dbReference type="Pfam" id="PF17782"/>
    </source>
</evidence>
<evidence type="ECO:0000256" key="1">
    <source>
        <dbReference type="ARBA" id="ARBA00006525"/>
    </source>
</evidence>
<dbReference type="SUPFAM" id="SSF102405">
    <property type="entry name" value="MCP/YpsA-like"/>
    <property type="match status" value="1"/>
</dbReference>
<dbReference type="EMBL" id="MDLC01000037">
    <property type="protein sequence ID" value="ODS23179.1"/>
    <property type="molecule type" value="Genomic_DNA"/>
</dbReference>
<comment type="similarity">
    <text evidence="1">Belongs to the DprA/Smf family.</text>
</comment>
<evidence type="ECO:0000313" key="5">
    <source>
        <dbReference type="Proteomes" id="UP000242502"/>
    </source>
</evidence>